<dbReference type="InterPro" id="IPR016155">
    <property type="entry name" value="Mopterin_synth/thiamin_S_b"/>
</dbReference>
<dbReference type="Proteomes" id="UP001214250">
    <property type="component" value="Chromosome 1"/>
</dbReference>
<protein>
    <submittedName>
        <fullName evidence="1">MoaD/ThiS family protein</fullName>
    </submittedName>
</protein>
<dbReference type="RefSeq" id="WP_274149936.1">
    <property type="nucleotide sequence ID" value="NZ_CP117811.1"/>
</dbReference>
<name>A0ABY7VPD4_9BACT</name>
<dbReference type="Pfam" id="PF02597">
    <property type="entry name" value="ThiS"/>
    <property type="match status" value="1"/>
</dbReference>
<organism evidence="1 2">
    <name type="scientific">Lentisphaera profundi</name>
    <dbReference type="NCBI Taxonomy" id="1658616"/>
    <lineage>
        <taxon>Bacteria</taxon>
        <taxon>Pseudomonadati</taxon>
        <taxon>Lentisphaerota</taxon>
        <taxon>Lentisphaeria</taxon>
        <taxon>Lentisphaerales</taxon>
        <taxon>Lentisphaeraceae</taxon>
        <taxon>Lentisphaera</taxon>
    </lineage>
</organism>
<dbReference type="InterPro" id="IPR012675">
    <property type="entry name" value="Beta-grasp_dom_sf"/>
</dbReference>
<keyword evidence="2" id="KW-1185">Reference proteome</keyword>
<evidence type="ECO:0000313" key="1">
    <source>
        <dbReference type="EMBL" id="WDE95990.1"/>
    </source>
</evidence>
<dbReference type="InterPro" id="IPR003749">
    <property type="entry name" value="ThiS/MoaD-like"/>
</dbReference>
<evidence type="ECO:0000313" key="2">
    <source>
        <dbReference type="Proteomes" id="UP001214250"/>
    </source>
</evidence>
<proteinExistence type="predicted"/>
<dbReference type="CDD" id="cd00754">
    <property type="entry name" value="Ubl_MoaD"/>
    <property type="match status" value="1"/>
</dbReference>
<sequence>MNCYHLQYFSLLGDFTKKSSEALNSEAQSPEELYAEIEQIYSFSYDKDKFRVAINDEFSDWNTALNDGDRIVFIPPVAGG</sequence>
<dbReference type="SUPFAM" id="SSF54285">
    <property type="entry name" value="MoaD/ThiS"/>
    <property type="match status" value="1"/>
</dbReference>
<dbReference type="EMBL" id="CP117811">
    <property type="protein sequence ID" value="WDE95990.1"/>
    <property type="molecule type" value="Genomic_DNA"/>
</dbReference>
<accession>A0ABY7VPD4</accession>
<dbReference type="Gene3D" id="3.10.20.30">
    <property type="match status" value="1"/>
</dbReference>
<gene>
    <name evidence="1" type="ORF">PQO03_09715</name>
</gene>
<reference evidence="1 2" key="1">
    <citation type="submission" date="2023-02" db="EMBL/GenBank/DDBJ databases">
        <title>Genome sequence of Lentisphaera profundi SAORIC-696.</title>
        <authorList>
            <person name="Kim e."/>
            <person name="Cho J.-C."/>
            <person name="Choi A."/>
            <person name="Kang I."/>
        </authorList>
    </citation>
    <scope>NUCLEOTIDE SEQUENCE [LARGE SCALE GENOMIC DNA]</scope>
    <source>
        <strain evidence="1 2">SAORIC-696</strain>
    </source>
</reference>